<reference evidence="19 20" key="1">
    <citation type="journal article" date="2022" name="Mar. Drugs">
        <title>Bioassay-Guided Fractionation Leads to the Detection of Cholic Acid Generated by the Rare Thalassomonas sp.</title>
        <authorList>
            <person name="Pheiffer F."/>
            <person name="Schneider Y.K."/>
            <person name="Hansen E.H."/>
            <person name="Andersen J.H."/>
            <person name="Isaksson J."/>
            <person name="Busche T."/>
            <person name="R C."/>
            <person name="Kalinowski J."/>
            <person name="Zyl L.V."/>
            <person name="Trindade M."/>
        </authorList>
    </citation>
    <scope>NUCLEOTIDE SEQUENCE [LARGE SCALE GENOMIC DNA]</scope>
    <source>
        <strain evidence="19 20">A5K-61T</strain>
    </source>
</reference>
<feature type="domain" description="Penicillin-binding protein transpeptidase" evidence="17">
    <location>
        <begin position="257"/>
        <end position="551"/>
    </location>
</feature>
<dbReference type="InterPro" id="IPR005311">
    <property type="entry name" value="PBP_dimer"/>
</dbReference>
<evidence type="ECO:0000256" key="5">
    <source>
        <dbReference type="ARBA" id="ARBA00022645"/>
    </source>
</evidence>
<feature type="transmembrane region" description="Helical" evidence="16">
    <location>
        <begin position="21"/>
        <end position="41"/>
    </location>
</feature>
<dbReference type="RefSeq" id="WP_274051391.1">
    <property type="nucleotide sequence ID" value="NZ_CP059693.1"/>
</dbReference>
<evidence type="ECO:0000256" key="14">
    <source>
        <dbReference type="ARBA" id="ARBA00023306"/>
    </source>
</evidence>
<keyword evidence="15 16" id="KW-0961">Cell wall biogenesis/degradation</keyword>
<evidence type="ECO:0000256" key="1">
    <source>
        <dbReference type="ARBA" id="ARBA00004370"/>
    </source>
</evidence>
<sequence>MIDSVKRKSEQNKVTAIAWRFYVVLAVIVLIYLGLLARAAYIQVVEPDMLKKQGDLRSLRTLANTVQRGSIIDRNGDQLAVSVPVETVWADPKMIMQNNALTMTEHWQALADVLGQDVDRLTRRISKNPKKRFVYVERKVSPAMANYIKELKIPGVFLRKESKRFYPAGEISAHVVGVTDVDDKGIEGIERVYDELLTGVGGQKRFRKDAKGRKIEILSVEEARPPQDLTLSIDQRIQALAYKELKGAVAAFKARSGSVVVTNVNTGEILAMVNNPSYNPNNLANTATHRLRNRAITDVFEPGSTMKPLTVLTALEFGAAGPDTVIDTSPGWMRLGGRRVSDPRNRGKLSLTDILVTSSNMGTTKLALSVPKEFLLDKFFEMGFAEDTGTGLIGESPGMLSDRSRWSKFELATLSWGHGLAISPAQLARFYSTLANGGIKRPLSIVKADKIPEGERVLSKSYTGEVLDMLEHVVNEKVSNAKVDGYRVGGKTGTTIKAVAGGYGNDYVGTFAGIAPLSRPELAVVVMINEPGGDLYHGGEIAAPVFSRVMKGALQLLNIAPDASRSVALPNNKGQQVQGAAIQAAADSTGVKEKANA</sequence>
<keyword evidence="8 16" id="KW-0378">Hydrolase</keyword>
<evidence type="ECO:0000256" key="12">
    <source>
        <dbReference type="ARBA" id="ARBA00023136"/>
    </source>
</evidence>
<organism evidence="19 20">
    <name type="scientific">Thalassomonas haliotis</name>
    <dbReference type="NCBI Taxonomy" id="485448"/>
    <lineage>
        <taxon>Bacteria</taxon>
        <taxon>Pseudomonadati</taxon>
        <taxon>Pseudomonadota</taxon>
        <taxon>Gammaproteobacteria</taxon>
        <taxon>Alteromonadales</taxon>
        <taxon>Colwelliaceae</taxon>
        <taxon>Thalassomonas</taxon>
    </lineage>
</organism>
<dbReference type="EC" id="3.4.16.4" evidence="16"/>
<evidence type="ECO:0000256" key="15">
    <source>
        <dbReference type="ARBA" id="ARBA00023316"/>
    </source>
</evidence>
<keyword evidence="9 16" id="KW-0133">Cell shape</keyword>
<keyword evidence="13 16" id="KW-0717">Septation</keyword>
<dbReference type="EMBL" id="CP059693">
    <property type="protein sequence ID" value="WDE11248.1"/>
    <property type="molecule type" value="Genomic_DNA"/>
</dbReference>
<dbReference type="Gene3D" id="3.90.1310.10">
    <property type="entry name" value="Penicillin-binding protein 2a (Domain 2)"/>
    <property type="match status" value="1"/>
</dbReference>
<evidence type="ECO:0000313" key="19">
    <source>
        <dbReference type="EMBL" id="WDE11248.1"/>
    </source>
</evidence>
<dbReference type="PANTHER" id="PTHR30627:SF1">
    <property type="entry name" value="PEPTIDOGLYCAN D,D-TRANSPEPTIDASE FTSI"/>
    <property type="match status" value="1"/>
</dbReference>
<keyword evidence="4 16" id="KW-0132">Cell division</keyword>
<comment type="function">
    <text evidence="16">Catalyzes cross-linking of the peptidoglycan cell wall at the division septum.</text>
</comment>
<dbReference type="Gene3D" id="1.10.150.770">
    <property type="match status" value="1"/>
</dbReference>
<proteinExistence type="inferred from homology"/>
<feature type="active site" description="Acyl-ester intermediate" evidence="16">
    <location>
        <position position="304"/>
    </location>
</feature>
<evidence type="ECO:0000256" key="6">
    <source>
        <dbReference type="ARBA" id="ARBA00022670"/>
    </source>
</evidence>
<accession>A0ABY7VCG2</accession>
<comment type="similarity">
    <text evidence="16">Belongs to the transpeptidase family. FtsI subfamily.</text>
</comment>
<evidence type="ECO:0000256" key="7">
    <source>
        <dbReference type="ARBA" id="ARBA00022692"/>
    </source>
</evidence>
<evidence type="ECO:0000256" key="3">
    <source>
        <dbReference type="ARBA" id="ARBA00022519"/>
    </source>
</evidence>
<evidence type="ECO:0000313" key="20">
    <source>
        <dbReference type="Proteomes" id="UP001215231"/>
    </source>
</evidence>
<evidence type="ECO:0000256" key="8">
    <source>
        <dbReference type="ARBA" id="ARBA00022801"/>
    </source>
</evidence>
<dbReference type="SUPFAM" id="SSF56519">
    <property type="entry name" value="Penicillin binding protein dimerisation domain"/>
    <property type="match status" value="1"/>
</dbReference>
<keyword evidence="10 16" id="KW-0573">Peptidoglycan synthesis</keyword>
<evidence type="ECO:0000259" key="18">
    <source>
        <dbReference type="Pfam" id="PF03717"/>
    </source>
</evidence>
<evidence type="ECO:0000256" key="16">
    <source>
        <dbReference type="HAMAP-Rule" id="MF_02080"/>
    </source>
</evidence>
<gene>
    <name evidence="16" type="primary">ftsI</name>
    <name evidence="19" type="ORF">H3N35_23980</name>
</gene>
<dbReference type="Proteomes" id="UP001215231">
    <property type="component" value="Chromosome"/>
</dbReference>
<evidence type="ECO:0000256" key="9">
    <source>
        <dbReference type="ARBA" id="ARBA00022960"/>
    </source>
</evidence>
<dbReference type="SUPFAM" id="SSF56601">
    <property type="entry name" value="beta-lactamase/transpeptidase-like"/>
    <property type="match status" value="1"/>
</dbReference>
<keyword evidence="3 16" id="KW-0997">Cell inner membrane</keyword>
<comment type="subcellular location">
    <subcellularLocation>
        <location evidence="16">Cell inner membrane</location>
        <topology evidence="16">Single-pass membrane protein</topology>
    </subcellularLocation>
    <subcellularLocation>
        <location evidence="1">Membrane</location>
    </subcellularLocation>
</comment>
<evidence type="ECO:0000256" key="13">
    <source>
        <dbReference type="ARBA" id="ARBA00023210"/>
    </source>
</evidence>
<dbReference type="InterPro" id="IPR036138">
    <property type="entry name" value="PBP_dimer_sf"/>
</dbReference>
<evidence type="ECO:0000256" key="10">
    <source>
        <dbReference type="ARBA" id="ARBA00022984"/>
    </source>
</evidence>
<name>A0ABY7VCG2_9GAMM</name>
<dbReference type="Pfam" id="PF03717">
    <property type="entry name" value="PBP_dimer"/>
    <property type="match status" value="1"/>
</dbReference>
<dbReference type="Gene3D" id="3.40.710.10">
    <property type="entry name" value="DD-peptidase/beta-lactamase superfamily"/>
    <property type="match status" value="1"/>
</dbReference>
<dbReference type="InterPro" id="IPR037532">
    <property type="entry name" value="FtsI_transpept"/>
</dbReference>
<dbReference type="Gene3D" id="3.30.450.330">
    <property type="match status" value="1"/>
</dbReference>
<feature type="domain" description="Penicillin-binding protein dimerisation" evidence="18">
    <location>
        <begin position="65"/>
        <end position="216"/>
    </location>
</feature>
<keyword evidence="20" id="KW-1185">Reference proteome</keyword>
<dbReference type="HAMAP" id="MF_02080">
    <property type="entry name" value="FtsI_transpept"/>
    <property type="match status" value="1"/>
</dbReference>
<keyword evidence="5 16" id="KW-0121">Carboxypeptidase</keyword>
<dbReference type="Pfam" id="PF00905">
    <property type="entry name" value="Transpeptidase"/>
    <property type="match status" value="1"/>
</dbReference>
<dbReference type="PANTHER" id="PTHR30627">
    <property type="entry name" value="PEPTIDOGLYCAN D,D-TRANSPEPTIDASE"/>
    <property type="match status" value="1"/>
</dbReference>
<evidence type="ECO:0000256" key="4">
    <source>
        <dbReference type="ARBA" id="ARBA00022618"/>
    </source>
</evidence>
<dbReference type="InterPro" id="IPR050515">
    <property type="entry name" value="Beta-lactam/transpept"/>
</dbReference>
<keyword evidence="6 16" id="KW-0645">Protease</keyword>
<dbReference type="InterPro" id="IPR012338">
    <property type="entry name" value="Beta-lactam/transpept-like"/>
</dbReference>
<protein>
    <recommendedName>
        <fullName evidence="16">Peptidoglycan D,D-transpeptidase FtsI</fullName>
        <ecNumber evidence="16">3.4.16.4</ecNumber>
    </recommendedName>
    <alternativeName>
        <fullName evidence="16">Penicillin-binding protein 3</fullName>
        <shortName evidence="16">PBP-3</shortName>
    </alternativeName>
</protein>
<keyword evidence="14 16" id="KW-0131">Cell cycle</keyword>
<comment type="catalytic activity">
    <reaction evidence="16">
        <text>Preferential cleavage: (Ac)2-L-Lys-D-Ala-|-D-Ala. Also transpeptidation of peptidyl-alanyl moieties that are N-acyl substituents of D-alanine.</text>
        <dbReference type="EC" id="3.4.16.4"/>
    </reaction>
</comment>
<keyword evidence="12 16" id="KW-0472">Membrane</keyword>
<comment type="pathway">
    <text evidence="16">Cell wall biogenesis; peptidoglycan biosynthesis.</text>
</comment>
<evidence type="ECO:0000256" key="2">
    <source>
        <dbReference type="ARBA" id="ARBA00022475"/>
    </source>
</evidence>
<dbReference type="InterPro" id="IPR001460">
    <property type="entry name" value="PCN-bd_Tpept"/>
</dbReference>
<evidence type="ECO:0000259" key="17">
    <source>
        <dbReference type="Pfam" id="PF00905"/>
    </source>
</evidence>
<keyword evidence="7 16" id="KW-0812">Transmembrane</keyword>
<keyword evidence="2 16" id="KW-1003">Cell membrane</keyword>
<evidence type="ECO:0000256" key="11">
    <source>
        <dbReference type="ARBA" id="ARBA00022989"/>
    </source>
</evidence>
<keyword evidence="11 16" id="KW-1133">Transmembrane helix</keyword>